<evidence type="ECO:0000256" key="3">
    <source>
        <dbReference type="ARBA" id="ARBA00022898"/>
    </source>
</evidence>
<evidence type="ECO:0000256" key="1">
    <source>
        <dbReference type="ARBA" id="ARBA00000316"/>
    </source>
</evidence>
<gene>
    <name evidence="9" type="primary">alr</name>
    <name evidence="9" type="ORF">F2Q65_09995</name>
</gene>
<dbReference type="FunFam" id="3.20.20.10:FF:000002">
    <property type="entry name" value="Alanine racemase"/>
    <property type="match status" value="1"/>
</dbReference>
<comment type="catalytic activity">
    <reaction evidence="1 5">
        <text>L-alanine = D-alanine</text>
        <dbReference type="Rhea" id="RHEA:20249"/>
        <dbReference type="ChEBI" id="CHEBI:57416"/>
        <dbReference type="ChEBI" id="CHEBI:57972"/>
        <dbReference type="EC" id="5.1.1.1"/>
    </reaction>
</comment>
<feature type="active site" description="Proton acceptor; specific for D-alanine" evidence="5">
    <location>
        <position position="35"/>
    </location>
</feature>
<dbReference type="PANTHER" id="PTHR30511">
    <property type="entry name" value="ALANINE RACEMASE"/>
    <property type="match status" value="1"/>
</dbReference>
<dbReference type="SMART" id="SM01005">
    <property type="entry name" value="Ala_racemase_C"/>
    <property type="match status" value="1"/>
</dbReference>
<dbReference type="GO" id="GO:0030170">
    <property type="term" value="F:pyridoxal phosphate binding"/>
    <property type="evidence" value="ECO:0007669"/>
    <property type="project" value="UniProtKB-UniRule"/>
</dbReference>
<dbReference type="Gene3D" id="2.40.37.10">
    <property type="entry name" value="Lyase, Ornithine Decarboxylase, Chain A, domain 1"/>
    <property type="match status" value="1"/>
</dbReference>
<dbReference type="PANTHER" id="PTHR30511:SF0">
    <property type="entry name" value="ALANINE RACEMASE, CATABOLIC-RELATED"/>
    <property type="match status" value="1"/>
</dbReference>
<dbReference type="NCBIfam" id="TIGR00492">
    <property type="entry name" value="alr"/>
    <property type="match status" value="1"/>
</dbReference>
<dbReference type="InterPro" id="IPR009006">
    <property type="entry name" value="Ala_racemase/Decarboxylase_C"/>
</dbReference>
<proteinExistence type="inferred from homology"/>
<dbReference type="InterPro" id="IPR011079">
    <property type="entry name" value="Ala_racemase_C"/>
</dbReference>
<dbReference type="RefSeq" id="WP_150092939.1">
    <property type="nucleotide sequence ID" value="NZ_JBFUOH010000048.1"/>
</dbReference>
<dbReference type="GO" id="GO:0008784">
    <property type="term" value="F:alanine racemase activity"/>
    <property type="evidence" value="ECO:0007669"/>
    <property type="project" value="UniProtKB-UniRule"/>
</dbReference>
<comment type="cofactor">
    <cofactor evidence="2 5 6">
        <name>pyridoxal 5'-phosphate</name>
        <dbReference type="ChEBI" id="CHEBI:597326"/>
    </cofactor>
</comment>
<keyword evidence="3 5" id="KW-0663">Pyridoxal phosphate</keyword>
<keyword evidence="10" id="KW-1185">Reference proteome</keyword>
<feature type="binding site" evidence="5 7">
    <location>
        <position position="131"/>
    </location>
    <ligand>
        <name>substrate</name>
    </ligand>
</feature>
<dbReference type="Gene3D" id="3.20.20.10">
    <property type="entry name" value="Alanine racemase"/>
    <property type="match status" value="1"/>
</dbReference>
<evidence type="ECO:0000313" key="10">
    <source>
        <dbReference type="Proteomes" id="UP000322981"/>
    </source>
</evidence>
<evidence type="ECO:0000256" key="7">
    <source>
        <dbReference type="PIRSR" id="PIRSR600821-52"/>
    </source>
</evidence>
<protein>
    <recommendedName>
        <fullName evidence="5">Alanine racemase</fullName>
        <ecNumber evidence="5">5.1.1.1</ecNumber>
    </recommendedName>
</protein>
<dbReference type="GO" id="GO:0005829">
    <property type="term" value="C:cytosol"/>
    <property type="evidence" value="ECO:0007669"/>
    <property type="project" value="TreeGrafter"/>
</dbReference>
<feature type="binding site" evidence="5 7">
    <location>
        <position position="303"/>
    </location>
    <ligand>
        <name>substrate</name>
    </ligand>
</feature>
<feature type="domain" description="Alanine racemase C-terminal" evidence="8">
    <location>
        <begin position="234"/>
        <end position="358"/>
    </location>
</feature>
<keyword evidence="4 5" id="KW-0413">Isomerase</keyword>
<dbReference type="GO" id="GO:0030632">
    <property type="term" value="P:D-alanine biosynthetic process"/>
    <property type="evidence" value="ECO:0007669"/>
    <property type="project" value="UniProtKB-UniRule"/>
</dbReference>
<dbReference type="OrthoDB" id="9813814at2"/>
<feature type="modified residue" description="N6-(pyridoxal phosphate)lysine" evidence="5 6">
    <location>
        <position position="35"/>
    </location>
</feature>
<evidence type="ECO:0000259" key="8">
    <source>
        <dbReference type="SMART" id="SM01005"/>
    </source>
</evidence>
<dbReference type="Pfam" id="PF01168">
    <property type="entry name" value="Ala_racemase_N"/>
    <property type="match status" value="1"/>
</dbReference>
<organism evidence="9 10">
    <name type="scientific">Thiohalocapsa marina</name>
    <dbReference type="NCBI Taxonomy" id="424902"/>
    <lineage>
        <taxon>Bacteria</taxon>
        <taxon>Pseudomonadati</taxon>
        <taxon>Pseudomonadota</taxon>
        <taxon>Gammaproteobacteria</taxon>
        <taxon>Chromatiales</taxon>
        <taxon>Chromatiaceae</taxon>
        <taxon>Thiohalocapsa</taxon>
    </lineage>
</organism>
<dbReference type="UniPathway" id="UPA00042">
    <property type="reaction ID" value="UER00497"/>
</dbReference>
<reference evidence="9 10" key="1">
    <citation type="submission" date="2019-09" db="EMBL/GenBank/DDBJ databases">
        <title>Whole-genome sequence of the purple sulfur bacterium Thiohalocapsa marina DSM 19078.</title>
        <authorList>
            <person name="Kyndt J.A."/>
            <person name="Meyer T.E."/>
        </authorList>
    </citation>
    <scope>NUCLEOTIDE SEQUENCE [LARGE SCALE GENOMIC DNA]</scope>
    <source>
        <strain evidence="9 10">DSM 19078</strain>
    </source>
</reference>
<comment type="function">
    <text evidence="5">Catalyzes the interconversion of L-alanine and D-alanine. May also act on other amino acids.</text>
</comment>
<dbReference type="InterPro" id="IPR001608">
    <property type="entry name" value="Ala_racemase_N"/>
</dbReference>
<dbReference type="InterPro" id="IPR020622">
    <property type="entry name" value="Ala_racemase_pyridoxalP-BS"/>
</dbReference>
<dbReference type="EC" id="5.1.1.1" evidence="5"/>
<comment type="pathway">
    <text evidence="5">Amino-acid biosynthesis; D-alanine biosynthesis; D-alanine from L-alanine: step 1/1.</text>
</comment>
<dbReference type="HAMAP" id="MF_01201">
    <property type="entry name" value="Ala_racemase"/>
    <property type="match status" value="1"/>
</dbReference>
<evidence type="ECO:0000256" key="4">
    <source>
        <dbReference type="ARBA" id="ARBA00023235"/>
    </source>
</evidence>
<dbReference type="InterPro" id="IPR029066">
    <property type="entry name" value="PLP-binding_barrel"/>
</dbReference>
<dbReference type="PRINTS" id="PR00992">
    <property type="entry name" value="ALARACEMASE"/>
</dbReference>
<dbReference type="CDD" id="cd06827">
    <property type="entry name" value="PLPDE_III_AR_proteobact"/>
    <property type="match status" value="1"/>
</dbReference>
<sequence>MPRPLVARIDLAAIRHNYRYAKQLAPASRAVAVIKANAYGHGAVAVARTLAAEADAFGVACAEEAMELRESGIDNPILLMEGVFEPAELALAERHRLTPVVHSPEQLLWLLQARPGRPLSCWLKMDTGMHRVGLAPRAFQEAYRCLRACPHVADIVLMSHLARADELAHPGTTDQLAVFDAHVRDMDSPQSLANSAAIMGWTAARRQWLRPGIMLYGATPLPADHPASAPLRRGMCLESALIAIRELDAGAAVGYGGRFVCSTPTRVGVVSIGYADGYPRHARDGTPVAVKGRRTRIIGRVSMDMLTVDLTPVPDARVGDPVQLWGDRVDPNEVAAASDTIAYQLFAGLSRRVRLIHQDADADADAS</sequence>
<dbReference type="SUPFAM" id="SSF51419">
    <property type="entry name" value="PLP-binding barrel"/>
    <property type="match status" value="1"/>
</dbReference>
<feature type="active site" description="Proton acceptor; specific for L-alanine" evidence="5">
    <location>
        <position position="255"/>
    </location>
</feature>
<comment type="similarity">
    <text evidence="5">Belongs to the alanine racemase family.</text>
</comment>
<dbReference type="EMBL" id="VWXX01000013">
    <property type="protein sequence ID" value="KAA6185054.1"/>
    <property type="molecule type" value="Genomic_DNA"/>
</dbReference>
<dbReference type="PROSITE" id="PS00395">
    <property type="entry name" value="ALANINE_RACEMASE"/>
    <property type="match status" value="1"/>
</dbReference>
<dbReference type="SUPFAM" id="SSF50621">
    <property type="entry name" value="Alanine racemase C-terminal domain-like"/>
    <property type="match status" value="1"/>
</dbReference>
<evidence type="ECO:0000313" key="9">
    <source>
        <dbReference type="EMBL" id="KAA6185054.1"/>
    </source>
</evidence>
<accession>A0A5M8FKN8</accession>
<dbReference type="Proteomes" id="UP000322981">
    <property type="component" value="Unassembled WGS sequence"/>
</dbReference>
<evidence type="ECO:0000256" key="5">
    <source>
        <dbReference type="HAMAP-Rule" id="MF_01201"/>
    </source>
</evidence>
<evidence type="ECO:0000256" key="6">
    <source>
        <dbReference type="PIRSR" id="PIRSR600821-50"/>
    </source>
</evidence>
<comment type="caution">
    <text evidence="9">The sequence shown here is derived from an EMBL/GenBank/DDBJ whole genome shotgun (WGS) entry which is preliminary data.</text>
</comment>
<dbReference type="Pfam" id="PF00842">
    <property type="entry name" value="Ala_racemase_C"/>
    <property type="match status" value="1"/>
</dbReference>
<dbReference type="AlphaFoldDB" id="A0A5M8FKN8"/>
<dbReference type="InterPro" id="IPR000821">
    <property type="entry name" value="Ala_racemase"/>
</dbReference>
<evidence type="ECO:0000256" key="2">
    <source>
        <dbReference type="ARBA" id="ARBA00001933"/>
    </source>
</evidence>
<name>A0A5M8FKN8_9GAMM</name>